<evidence type="ECO:0000259" key="8">
    <source>
        <dbReference type="Pfam" id="PF00857"/>
    </source>
</evidence>
<dbReference type="OrthoDB" id="9796485at2"/>
<dbReference type="InterPro" id="IPR052347">
    <property type="entry name" value="Isochorismatase_Nicotinamidase"/>
</dbReference>
<keyword evidence="10" id="KW-1185">Reference proteome</keyword>
<comment type="similarity">
    <text evidence="1">Belongs to the isochorismatase family.</text>
</comment>
<sequence length="184" mass="21158">MKEDLLVIDCQYDFIEGSLACIHAKEAVKNIVDFINSHDLNVYYSLDWHNQSNKSFKINGGIWPVHCVKDEKGSKLDDVFYEKVQDIKDRPNEKNMFYKGINDDIEEYSAFNAKNINGIILNKTLSNEVIVCGIASEFCVRETVLDLLKSERKVKLLLNGLGYVDEKDHIKNIEELRELGVEII</sequence>
<evidence type="ECO:0000256" key="3">
    <source>
        <dbReference type="ARBA" id="ARBA00022723"/>
    </source>
</evidence>
<dbReference type="GO" id="GO:0019363">
    <property type="term" value="P:pyridine nucleotide biosynthetic process"/>
    <property type="evidence" value="ECO:0007669"/>
    <property type="project" value="UniProtKB-KW"/>
</dbReference>
<dbReference type="InterPro" id="IPR000868">
    <property type="entry name" value="Isochorismatase-like_dom"/>
</dbReference>
<evidence type="ECO:0000313" key="9">
    <source>
        <dbReference type="EMBL" id="TFZ39695.1"/>
    </source>
</evidence>
<dbReference type="GO" id="GO:0008936">
    <property type="term" value="F:nicotinamidase activity"/>
    <property type="evidence" value="ECO:0007669"/>
    <property type="project" value="UniProtKB-EC"/>
</dbReference>
<dbReference type="Pfam" id="PF00857">
    <property type="entry name" value="Isochorismatase"/>
    <property type="match status" value="1"/>
</dbReference>
<dbReference type="SUPFAM" id="SSF52499">
    <property type="entry name" value="Isochorismatase-like hydrolases"/>
    <property type="match status" value="1"/>
</dbReference>
<proteinExistence type="inferred from homology"/>
<dbReference type="Proteomes" id="UP000298381">
    <property type="component" value="Unassembled WGS sequence"/>
</dbReference>
<dbReference type="AlphaFoldDB" id="A0A4Z0D2Z2"/>
<dbReference type="GO" id="GO:0046872">
    <property type="term" value="F:metal ion binding"/>
    <property type="evidence" value="ECO:0007669"/>
    <property type="project" value="UniProtKB-KW"/>
</dbReference>
<comment type="pathway">
    <text evidence="5">Cofactor biosynthesis; nicotinate biosynthesis; nicotinate from nicotinamide: step 1/1.</text>
</comment>
<dbReference type="Gene3D" id="3.40.50.850">
    <property type="entry name" value="Isochorismatase-like"/>
    <property type="match status" value="1"/>
</dbReference>
<dbReference type="EC" id="3.5.1.19" evidence="6"/>
<reference evidence="9 10" key="1">
    <citation type="submission" date="2019-03" db="EMBL/GenBank/DDBJ databases">
        <title>Draft genome sequence data and analysis of a Fermenting Bacterium, Soehngenia longevitae strain 1933PT, isolated from petroleum reservoir in Azerbaijan.</title>
        <authorList>
            <person name="Grouzdev D.S."/>
            <person name="Bidzhieva S.K."/>
            <person name="Sokolova D.S."/>
            <person name="Tourova T.P."/>
            <person name="Poltaraus A.B."/>
            <person name="Nazina T.N."/>
        </authorList>
    </citation>
    <scope>NUCLEOTIDE SEQUENCE [LARGE SCALE GENOMIC DNA]</scope>
    <source>
        <strain evidence="9 10">1933P</strain>
    </source>
</reference>
<organism evidence="9 10">
    <name type="scientific">Soehngenia longivitae</name>
    <dbReference type="NCBI Taxonomy" id="2562294"/>
    <lineage>
        <taxon>Bacteria</taxon>
        <taxon>Bacillati</taxon>
        <taxon>Bacillota</taxon>
        <taxon>Tissierellia</taxon>
        <taxon>Tissierellales</taxon>
        <taxon>Tissierellaceae</taxon>
        <taxon>Soehngenia</taxon>
    </lineage>
</organism>
<evidence type="ECO:0000256" key="1">
    <source>
        <dbReference type="ARBA" id="ARBA00006336"/>
    </source>
</evidence>
<comment type="caution">
    <text evidence="9">The sequence shown here is derived from an EMBL/GenBank/DDBJ whole genome shotgun (WGS) entry which is preliminary data.</text>
</comment>
<keyword evidence="2" id="KW-0662">Pyridine nucleotide biosynthesis</keyword>
<gene>
    <name evidence="9" type="ORF">E4100_07720</name>
</gene>
<evidence type="ECO:0000313" key="10">
    <source>
        <dbReference type="Proteomes" id="UP000298381"/>
    </source>
</evidence>
<evidence type="ECO:0000256" key="6">
    <source>
        <dbReference type="ARBA" id="ARBA00039017"/>
    </source>
</evidence>
<evidence type="ECO:0000256" key="7">
    <source>
        <dbReference type="ARBA" id="ARBA00043224"/>
    </source>
</evidence>
<evidence type="ECO:0000256" key="2">
    <source>
        <dbReference type="ARBA" id="ARBA00022642"/>
    </source>
</evidence>
<dbReference type="InterPro" id="IPR036380">
    <property type="entry name" value="Isochorismatase-like_sf"/>
</dbReference>
<dbReference type="PANTHER" id="PTHR11080">
    <property type="entry name" value="PYRAZINAMIDASE/NICOTINAMIDASE"/>
    <property type="match status" value="1"/>
</dbReference>
<feature type="domain" description="Isochorismatase-like" evidence="8">
    <location>
        <begin position="5"/>
        <end position="184"/>
    </location>
</feature>
<dbReference type="EMBL" id="SRIB01000010">
    <property type="protein sequence ID" value="TFZ39695.1"/>
    <property type="molecule type" value="Genomic_DNA"/>
</dbReference>
<dbReference type="RefSeq" id="WP_135271463.1">
    <property type="nucleotide sequence ID" value="NZ_SRIB01000010.1"/>
</dbReference>
<dbReference type="PANTHER" id="PTHR11080:SF2">
    <property type="entry name" value="LD05707P"/>
    <property type="match status" value="1"/>
</dbReference>
<keyword evidence="3" id="KW-0479">Metal-binding</keyword>
<protein>
    <recommendedName>
        <fullName evidence="6">nicotinamidase</fullName>
        <ecNumber evidence="6">3.5.1.19</ecNumber>
    </recommendedName>
    <alternativeName>
        <fullName evidence="7">Nicotinamide deamidase</fullName>
    </alternativeName>
</protein>
<evidence type="ECO:0000256" key="5">
    <source>
        <dbReference type="ARBA" id="ARBA00037900"/>
    </source>
</evidence>
<accession>A0A4Z0D2Z2</accession>
<name>A0A4Z0D2Z2_9FIRM</name>
<evidence type="ECO:0000256" key="4">
    <source>
        <dbReference type="ARBA" id="ARBA00022801"/>
    </source>
</evidence>
<keyword evidence="4" id="KW-0378">Hydrolase</keyword>